<dbReference type="InterPro" id="IPR036388">
    <property type="entry name" value="WH-like_DNA-bd_sf"/>
</dbReference>
<dbReference type="InterPro" id="IPR013249">
    <property type="entry name" value="RNA_pol_sigma70_r4_t2"/>
</dbReference>
<dbReference type="GO" id="GO:0006352">
    <property type="term" value="P:DNA-templated transcription initiation"/>
    <property type="evidence" value="ECO:0007669"/>
    <property type="project" value="InterPro"/>
</dbReference>
<evidence type="ECO:0000256" key="4">
    <source>
        <dbReference type="ARBA" id="ARBA00023163"/>
    </source>
</evidence>
<evidence type="ECO:0000256" key="2">
    <source>
        <dbReference type="ARBA" id="ARBA00023015"/>
    </source>
</evidence>
<dbReference type="InterPro" id="IPR039425">
    <property type="entry name" value="RNA_pol_sigma-70-like"/>
</dbReference>
<sequence>MPAVEKRFTALYERYYDDVERYVRRRAADIAVRDVVAEVFLVAWRRFGEVPSEPLPWLYGVARRVLANEIRGLQRGRRLVEWVAANAVGVVGDHADEVIGRVTVAVAFERLPESDREVLRLVAWEGLGMRDAAAAAGCSMAAFAMRLHRARRRLHRELSSVAPSPDTAAGWLRPVVVEEGNG</sequence>
<dbReference type="InterPro" id="IPR013324">
    <property type="entry name" value="RNA_pol_sigma_r3/r4-like"/>
</dbReference>
<evidence type="ECO:0000313" key="8">
    <source>
        <dbReference type="Proteomes" id="UP000198217"/>
    </source>
</evidence>
<dbReference type="RefSeq" id="WP_088994590.1">
    <property type="nucleotide sequence ID" value="NZ_LT607750.1"/>
</dbReference>
<dbReference type="GO" id="GO:0016987">
    <property type="term" value="F:sigma factor activity"/>
    <property type="evidence" value="ECO:0007669"/>
    <property type="project" value="UniProtKB-KW"/>
</dbReference>
<dbReference type="Pfam" id="PF04542">
    <property type="entry name" value="Sigma70_r2"/>
    <property type="match status" value="1"/>
</dbReference>
<dbReference type="Pfam" id="PF08281">
    <property type="entry name" value="Sigma70_r4_2"/>
    <property type="match status" value="1"/>
</dbReference>
<dbReference type="EMBL" id="LT607750">
    <property type="protein sequence ID" value="SCG57442.1"/>
    <property type="molecule type" value="Genomic_DNA"/>
</dbReference>
<proteinExistence type="inferred from homology"/>
<dbReference type="AlphaFoldDB" id="A0A1C5IG88"/>
<dbReference type="Proteomes" id="UP000198217">
    <property type="component" value="Chromosome I"/>
</dbReference>
<name>A0A1C5IG88_9ACTN</name>
<dbReference type="PANTHER" id="PTHR43133">
    <property type="entry name" value="RNA POLYMERASE ECF-TYPE SIGMA FACTO"/>
    <property type="match status" value="1"/>
</dbReference>
<dbReference type="GO" id="GO:0003677">
    <property type="term" value="F:DNA binding"/>
    <property type="evidence" value="ECO:0007669"/>
    <property type="project" value="InterPro"/>
</dbReference>
<evidence type="ECO:0000259" key="6">
    <source>
        <dbReference type="Pfam" id="PF08281"/>
    </source>
</evidence>
<dbReference type="InterPro" id="IPR007627">
    <property type="entry name" value="RNA_pol_sigma70_r2"/>
</dbReference>
<dbReference type="InterPro" id="IPR013325">
    <property type="entry name" value="RNA_pol_sigma_r2"/>
</dbReference>
<dbReference type="PANTHER" id="PTHR43133:SF25">
    <property type="entry name" value="RNA POLYMERASE SIGMA FACTOR RFAY-RELATED"/>
    <property type="match status" value="1"/>
</dbReference>
<dbReference type="Gene3D" id="1.10.1740.10">
    <property type="match status" value="1"/>
</dbReference>
<dbReference type="SUPFAM" id="SSF88946">
    <property type="entry name" value="Sigma2 domain of RNA polymerase sigma factors"/>
    <property type="match status" value="1"/>
</dbReference>
<accession>A0A1C5IG88</accession>
<evidence type="ECO:0000313" key="7">
    <source>
        <dbReference type="EMBL" id="SCG57442.1"/>
    </source>
</evidence>
<comment type="similarity">
    <text evidence="1">Belongs to the sigma-70 factor family. ECF subfamily.</text>
</comment>
<keyword evidence="3" id="KW-0731">Sigma factor</keyword>
<dbReference type="SUPFAM" id="SSF88659">
    <property type="entry name" value="Sigma3 and sigma4 domains of RNA polymerase sigma factors"/>
    <property type="match status" value="1"/>
</dbReference>
<gene>
    <name evidence="7" type="ORF">GA0070609_3312</name>
</gene>
<dbReference type="NCBIfam" id="TIGR02937">
    <property type="entry name" value="sigma70-ECF"/>
    <property type="match status" value="1"/>
</dbReference>
<feature type="domain" description="RNA polymerase sigma-70 region 2" evidence="5">
    <location>
        <begin position="11"/>
        <end position="75"/>
    </location>
</feature>
<feature type="domain" description="RNA polymerase sigma factor 70 region 4 type 2" evidence="6">
    <location>
        <begin position="106"/>
        <end position="154"/>
    </location>
</feature>
<dbReference type="Gene3D" id="1.10.10.10">
    <property type="entry name" value="Winged helix-like DNA-binding domain superfamily/Winged helix DNA-binding domain"/>
    <property type="match status" value="1"/>
</dbReference>
<dbReference type="InterPro" id="IPR014284">
    <property type="entry name" value="RNA_pol_sigma-70_dom"/>
</dbReference>
<keyword evidence="8" id="KW-1185">Reference proteome</keyword>
<protein>
    <submittedName>
        <fullName evidence="7">RNA polymerase sigma-70 factor, ECF subfamily</fullName>
    </submittedName>
</protein>
<evidence type="ECO:0000259" key="5">
    <source>
        <dbReference type="Pfam" id="PF04542"/>
    </source>
</evidence>
<organism evidence="7 8">
    <name type="scientific">Micromonospora echinaurantiaca</name>
    <dbReference type="NCBI Taxonomy" id="47857"/>
    <lineage>
        <taxon>Bacteria</taxon>
        <taxon>Bacillati</taxon>
        <taxon>Actinomycetota</taxon>
        <taxon>Actinomycetes</taxon>
        <taxon>Micromonosporales</taxon>
        <taxon>Micromonosporaceae</taxon>
        <taxon>Micromonospora</taxon>
    </lineage>
</organism>
<evidence type="ECO:0000256" key="3">
    <source>
        <dbReference type="ARBA" id="ARBA00023082"/>
    </source>
</evidence>
<reference evidence="7 8" key="1">
    <citation type="submission" date="2016-06" db="EMBL/GenBank/DDBJ databases">
        <authorList>
            <person name="Kjaerup R.B."/>
            <person name="Dalgaard T.S."/>
            <person name="Juul-Madsen H.R."/>
        </authorList>
    </citation>
    <scope>NUCLEOTIDE SEQUENCE [LARGE SCALE GENOMIC DNA]</scope>
    <source>
        <strain evidence="7 8">DSM 43904</strain>
    </source>
</reference>
<keyword evidence="4" id="KW-0804">Transcription</keyword>
<evidence type="ECO:0000256" key="1">
    <source>
        <dbReference type="ARBA" id="ARBA00010641"/>
    </source>
</evidence>
<keyword evidence="2" id="KW-0805">Transcription regulation</keyword>